<name>A0ABT2UG85_9BACL</name>
<dbReference type="Pfam" id="PF01520">
    <property type="entry name" value="Amidase_3"/>
    <property type="match status" value="1"/>
</dbReference>
<dbReference type="EMBL" id="JAOQIO010000065">
    <property type="protein sequence ID" value="MCU6793653.1"/>
    <property type="molecule type" value="Genomic_DNA"/>
</dbReference>
<sequence length="234" mass="26281">MRIRMMISTIVILGMTLSCSISGKAASKPYPYMINPFLTNVDVLLDVGHGGIDSGTLHGDVYEKDINLEMGKVTYSLLREKGLRVLLNRLDDYALSSENLWFRNRSRHLKDLAQRSHLANEIHPKIVISLHVNWATNSKARGPVVLHQKSDASKQLATSLQRSLNLLYATETAPVYGKTYFLLKHIQVPAVIVEMGFISNAQDREQMMQPQKQRQLADAICAGILAYLQKEPAH</sequence>
<keyword evidence="2" id="KW-0732">Signal</keyword>
<dbReference type="PANTHER" id="PTHR30404">
    <property type="entry name" value="N-ACETYLMURAMOYL-L-ALANINE AMIDASE"/>
    <property type="match status" value="1"/>
</dbReference>
<dbReference type="PROSITE" id="PS51257">
    <property type="entry name" value="PROKAR_LIPOPROTEIN"/>
    <property type="match status" value="1"/>
</dbReference>
<evidence type="ECO:0000256" key="1">
    <source>
        <dbReference type="ARBA" id="ARBA00022801"/>
    </source>
</evidence>
<feature type="chain" id="PRO_5046940092" evidence="2">
    <location>
        <begin position="26"/>
        <end position="234"/>
    </location>
</feature>
<organism evidence="4 5">
    <name type="scientific">Paenibacillus baimaensis</name>
    <dbReference type="NCBI Taxonomy" id="2982185"/>
    <lineage>
        <taxon>Bacteria</taxon>
        <taxon>Bacillati</taxon>
        <taxon>Bacillota</taxon>
        <taxon>Bacilli</taxon>
        <taxon>Bacillales</taxon>
        <taxon>Paenibacillaceae</taxon>
        <taxon>Paenibacillus</taxon>
    </lineage>
</organism>
<dbReference type="Gene3D" id="3.40.630.40">
    <property type="entry name" value="Zn-dependent exopeptidases"/>
    <property type="match status" value="1"/>
</dbReference>
<feature type="domain" description="MurNAc-LAA" evidence="3">
    <location>
        <begin position="116"/>
        <end position="225"/>
    </location>
</feature>
<comment type="caution">
    <text evidence="4">The sequence shown here is derived from an EMBL/GenBank/DDBJ whole genome shotgun (WGS) entry which is preliminary data.</text>
</comment>
<dbReference type="InterPro" id="IPR002508">
    <property type="entry name" value="MurNAc-LAA_cat"/>
</dbReference>
<keyword evidence="1" id="KW-0378">Hydrolase</keyword>
<protein>
    <submittedName>
        <fullName evidence="4">N-acetylmuramoyl-L-alanine amidase</fullName>
    </submittedName>
</protein>
<dbReference type="SMART" id="SM00646">
    <property type="entry name" value="Ami_3"/>
    <property type="match status" value="1"/>
</dbReference>
<feature type="signal peptide" evidence="2">
    <location>
        <begin position="1"/>
        <end position="25"/>
    </location>
</feature>
<dbReference type="RefSeq" id="WP_076231461.1">
    <property type="nucleotide sequence ID" value="NZ_JAOQIO010000065.1"/>
</dbReference>
<evidence type="ECO:0000313" key="4">
    <source>
        <dbReference type="EMBL" id="MCU6793653.1"/>
    </source>
</evidence>
<accession>A0ABT2UG85</accession>
<dbReference type="PANTHER" id="PTHR30404:SF0">
    <property type="entry name" value="N-ACETYLMURAMOYL-L-ALANINE AMIDASE AMIC"/>
    <property type="match status" value="1"/>
</dbReference>
<evidence type="ECO:0000313" key="5">
    <source>
        <dbReference type="Proteomes" id="UP001652445"/>
    </source>
</evidence>
<dbReference type="SUPFAM" id="SSF53187">
    <property type="entry name" value="Zn-dependent exopeptidases"/>
    <property type="match status" value="1"/>
</dbReference>
<evidence type="ECO:0000256" key="2">
    <source>
        <dbReference type="SAM" id="SignalP"/>
    </source>
</evidence>
<reference evidence="4 5" key="1">
    <citation type="submission" date="2022-09" db="EMBL/GenBank/DDBJ databases">
        <authorList>
            <person name="Han X.L."/>
            <person name="Wang Q."/>
            <person name="Lu T."/>
        </authorList>
    </citation>
    <scope>NUCLEOTIDE SEQUENCE [LARGE SCALE GENOMIC DNA]</scope>
    <source>
        <strain evidence="4 5">WQ 127069</strain>
    </source>
</reference>
<dbReference type="CDD" id="cd02696">
    <property type="entry name" value="MurNAc-LAA"/>
    <property type="match status" value="1"/>
</dbReference>
<dbReference type="Proteomes" id="UP001652445">
    <property type="component" value="Unassembled WGS sequence"/>
</dbReference>
<gene>
    <name evidence="4" type="ORF">OB236_16225</name>
</gene>
<dbReference type="InterPro" id="IPR050695">
    <property type="entry name" value="N-acetylmuramoyl_amidase_3"/>
</dbReference>
<keyword evidence="5" id="KW-1185">Reference proteome</keyword>
<proteinExistence type="predicted"/>
<evidence type="ECO:0000259" key="3">
    <source>
        <dbReference type="SMART" id="SM00646"/>
    </source>
</evidence>